<gene>
    <name evidence="2" type="ORF">F1189_00360</name>
</gene>
<sequence>MIEQRDRDMGHREWAVWALGLLCGLGTAAAEDALVLPLGVALAGVLGLPLAVIVVRRLCLSRRRALVWQDISWHVQR</sequence>
<keyword evidence="3" id="KW-1185">Reference proteome</keyword>
<evidence type="ECO:0000313" key="3">
    <source>
        <dbReference type="Proteomes" id="UP000325255"/>
    </source>
</evidence>
<evidence type="ECO:0000256" key="1">
    <source>
        <dbReference type="SAM" id="Phobius"/>
    </source>
</evidence>
<evidence type="ECO:0000313" key="2">
    <source>
        <dbReference type="EMBL" id="KAA5614617.1"/>
    </source>
</evidence>
<comment type="caution">
    <text evidence="2">The sequence shown here is derived from an EMBL/GenBank/DDBJ whole genome shotgun (WGS) entry which is preliminary data.</text>
</comment>
<dbReference type="Proteomes" id="UP000325255">
    <property type="component" value="Unassembled WGS sequence"/>
</dbReference>
<reference evidence="2 3" key="1">
    <citation type="submission" date="2019-09" db="EMBL/GenBank/DDBJ databases">
        <title>Genome sequence of Rhodovastum atsumiense, a diverse member of the Acetobacteraceae family of non-sulfur purple photosynthetic bacteria.</title>
        <authorList>
            <person name="Meyer T."/>
            <person name="Kyndt J."/>
        </authorList>
    </citation>
    <scope>NUCLEOTIDE SEQUENCE [LARGE SCALE GENOMIC DNA]</scope>
    <source>
        <strain evidence="2 3">DSM 21279</strain>
    </source>
</reference>
<dbReference type="AlphaFoldDB" id="A0A5M6J3C2"/>
<dbReference type="RefSeq" id="WP_150038326.1">
    <property type="nucleotide sequence ID" value="NZ_OW485601.1"/>
</dbReference>
<name>A0A5M6J3C2_9PROT</name>
<keyword evidence="1" id="KW-0812">Transmembrane</keyword>
<keyword evidence="1" id="KW-1133">Transmembrane helix</keyword>
<dbReference type="EMBL" id="VWPK01000001">
    <property type="protein sequence ID" value="KAA5614617.1"/>
    <property type="molecule type" value="Genomic_DNA"/>
</dbReference>
<feature type="transmembrane region" description="Helical" evidence="1">
    <location>
        <begin position="40"/>
        <end position="59"/>
    </location>
</feature>
<keyword evidence="1" id="KW-0472">Membrane</keyword>
<accession>A0A5M6J3C2</accession>
<protein>
    <submittedName>
        <fullName evidence="2">Uncharacterized protein</fullName>
    </submittedName>
</protein>
<organism evidence="2 3">
    <name type="scientific">Rhodovastum atsumiense</name>
    <dbReference type="NCBI Taxonomy" id="504468"/>
    <lineage>
        <taxon>Bacteria</taxon>
        <taxon>Pseudomonadati</taxon>
        <taxon>Pseudomonadota</taxon>
        <taxon>Alphaproteobacteria</taxon>
        <taxon>Acetobacterales</taxon>
        <taxon>Acetobacteraceae</taxon>
        <taxon>Rhodovastum</taxon>
    </lineage>
</organism>
<proteinExistence type="predicted"/>